<dbReference type="EMBL" id="CM000640">
    <property type="protein sequence ID" value="EED94017.1"/>
    <property type="molecule type" value="Genomic_DNA"/>
</dbReference>
<dbReference type="InterPro" id="IPR000800">
    <property type="entry name" value="Notch_dom"/>
</dbReference>
<feature type="region of interest" description="Disordered" evidence="4">
    <location>
        <begin position="293"/>
        <end position="346"/>
    </location>
</feature>
<evidence type="ECO:0000259" key="6">
    <source>
        <dbReference type="Pfam" id="PF00066"/>
    </source>
</evidence>
<reference evidence="7 8" key="2">
    <citation type="journal article" date="2008" name="Nature">
        <title>The Phaeodactylum genome reveals the evolutionary history of diatom genomes.</title>
        <authorList>
            <person name="Bowler C."/>
            <person name="Allen A.E."/>
            <person name="Badger J.H."/>
            <person name="Grimwood J."/>
            <person name="Jabbari K."/>
            <person name="Kuo A."/>
            <person name="Maheswari U."/>
            <person name="Martens C."/>
            <person name="Maumus F."/>
            <person name="Otillar R.P."/>
            <person name="Rayko E."/>
            <person name="Salamov A."/>
            <person name="Vandepoele K."/>
            <person name="Beszteri B."/>
            <person name="Gruber A."/>
            <person name="Heijde M."/>
            <person name="Katinka M."/>
            <person name="Mock T."/>
            <person name="Valentin K."/>
            <person name="Verret F."/>
            <person name="Berges J.A."/>
            <person name="Brownlee C."/>
            <person name="Cadoret J.P."/>
            <person name="Chiovitti A."/>
            <person name="Choi C.J."/>
            <person name="Coesel S."/>
            <person name="De Martino A."/>
            <person name="Detter J.C."/>
            <person name="Durkin C."/>
            <person name="Falciatore A."/>
            <person name="Fournet J."/>
            <person name="Haruta M."/>
            <person name="Huysman M.J."/>
            <person name="Jenkins B.D."/>
            <person name="Jiroutova K."/>
            <person name="Jorgensen R.E."/>
            <person name="Joubert Y."/>
            <person name="Kaplan A."/>
            <person name="Kroger N."/>
            <person name="Kroth P.G."/>
            <person name="La Roche J."/>
            <person name="Lindquist E."/>
            <person name="Lommer M."/>
            <person name="Martin-Jezequel V."/>
            <person name="Lopez P.J."/>
            <person name="Lucas S."/>
            <person name="Mangogna M."/>
            <person name="McGinnis K."/>
            <person name="Medlin L.K."/>
            <person name="Montsant A."/>
            <person name="Oudot-Le Secq M.P."/>
            <person name="Napoli C."/>
            <person name="Obornik M."/>
            <person name="Parker M.S."/>
            <person name="Petit J.L."/>
            <person name="Porcel B.M."/>
            <person name="Poulsen N."/>
            <person name="Robison M."/>
            <person name="Rychlewski L."/>
            <person name="Rynearson T.A."/>
            <person name="Schmutz J."/>
            <person name="Shapiro H."/>
            <person name="Siaut M."/>
            <person name="Stanley M."/>
            <person name="Sussman M.R."/>
            <person name="Taylor A.R."/>
            <person name="Vardi A."/>
            <person name="von Dassow P."/>
            <person name="Vyverman W."/>
            <person name="Willis A."/>
            <person name="Wyrwicz L.S."/>
            <person name="Rokhsar D.S."/>
            <person name="Weissenbach J."/>
            <person name="Armbrust E.V."/>
            <person name="Green B.R."/>
            <person name="Van de Peer Y."/>
            <person name="Grigoriev I.V."/>
        </authorList>
    </citation>
    <scope>NUCLEOTIDE SEQUENCE [LARGE SCALE GENOMIC DNA]</scope>
    <source>
        <strain evidence="7 8">CCMP1335</strain>
    </source>
</reference>
<name>B8BWE0_THAPS</name>
<keyword evidence="5" id="KW-0732">Signal</keyword>
<evidence type="ECO:0000313" key="7">
    <source>
        <dbReference type="EMBL" id="EED94017.1"/>
    </source>
</evidence>
<feature type="domain" description="LNR" evidence="6">
    <location>
        <begin position="809"/>
        <end position="833"/>
    </location>
</feature>
<feature type="compositionally biased region" description="Polar residues" evidence="4">
    <location>
        <begin position="51"/>
        <end position="74"/>
    </location>
</feature>
<feature type="region of interest" description="Disordered" evidence="4">
    <location>
        <begin position="380"/>
        <end position="429"/>
    </location>
</feature>
<dbReference type="HOGENOM" id="CLU_330261_0_0_1"/>
<keyword evidence="1" id="KW-0677">Repeat</keyword>
<organism evidence="7 8">
    <name type="scientific">Thalassiosira pseudonana</name>
    <name type="common">Marine diatom</name>
    <name type="synonym">Cyclotella nana</name>
    <dbReference type="NCBI Taxonomy" id="35128"/>
    <lineage>
        <taxon>Eukaryota</taxon>
        <taxon>Sar</taxon>
        <taxon>Stramenopiles</taxon>
        <taxon>Ochrophyta</taxon>
        <taxon>Bacillariophyta</taxon>
        <taxon>Coscinodiscophyceae</taxon>
        <taxon>Thalassiosirophycidae</taxon>
        <taxon>Thalassiosirales</taxon>
        <taxon>Thalassiosiraceae</taxon>
        <taxon>Thalassiosira</taxon>
    </lineage>
</organism>
<accession>B8BWE0</accession>
<evidence type="ECO:0000313" key="8">
    <source>
        <dbReference type="Proteomes" id="UP000001449"/>
    </source>
</evidence>
<evidence type="ECO:0000256" key="2">
    <source>
        <dbReference type="ARBA" id="ARBA00023157"/>
    </source>
</evidence>
<evidence type="ECO:0000256" key="4">
    <source>
        <dbReference type="SAM" id="MobiDB-lite"/>
    </source>
</evidence>
<keyword evidence="2" id="KW-1015">Disulfide bond</keyword>
<gene>
    <name evidence="7" type="ORF">THAPSDRAFT_22003</name>
</gene>
<dbReference type="KEGG" id="tps:THAPSDRAFT_22003"/>
<sequence>MRSTSLLAASLAIGSSAAAVSVVQPSAAVDASASASSSSATVIDGSSSSSQHRQLQPRSPQQQHAPQRRSLQSNGKDEYWWHQNNPDEKDIVYVYNTNDNSMETYSSSSASNGGGRIHDKGQNEGVAYLPLNSNNNSNGDDMNAYSDSIENDSTNTNNDGASSFTVYSVNIDKDPDTSSLPYRQPTRTPTPKPTQPPSFSRESLEVEESGYFYPIWSDTIKGCTSSTSPPEAYFASGGEYLFDSKETCCRIWFDGNAVCLNTVIVEESGVGSGGGSESDGDMEEYMFEMNGMEAYSDGGSSKDNSSEDNASPRPSPPTPVNPPYTPDEPTPSIITTSSPVSTSPTLKPVVDVGVILPPAVDDGEDLPVVVITTPSPTVVAGSDATTTTPPIGLSTPGIPTSIPTIVSPVPTDPPVTESTPWPTYSDEEPAIPTSPPVPEFFEITTKPTVSPVAEGSTSVPETVPTPMPVEIPIFDSFFAPTEPPNDLNASVVSQPPTADANMTTLLDEYEEATTGNFVISDDDLLNGVVSALNLHDKATSNADWEVSNIGEGAAFDGSYVLKASTMRTILAANANVDTREYHGEAAMTLTIIAGAEGGTLDFALLSKVHFPLDVVEIMVDGKSISSAFGVSEKWEEKSLALNPGKHIITFRHRANPAKLPKKTLDQTEVPQGYEGVSMIDGIRYTDNAVGIVVSTANDVQAQTTVAPTIDDIREACAEGTLSVTGLDGCCVPDPSFLGDGACDPYEPYNTEACGYDLGDCCKDTCNPLATFGCNSKEGMGYGPFGFFCIDPNASSSTIIDPSKCKVLNREWIGDGGCDHELNTVECQWDGGDCCRQSCDPEHAYFMCGREEQPYDCRNPDIINRADYVP</sequence>
<dbReference type="Proteomes" id="UP000001449">
    <property type="component" value="Chromosome 3"/>
</dbReference>
<feature type="chain" id="PRO_5002869380" description="LNR domain-containing protein" evidence="5">
    <location>
        <begin position="20"/>
        <end position="869"/>
    </location>
</feature>
<evidence type="ECO:0000256" key="3">
    <source>
        <dbReference type="ARBA" id="ARBA00023180"/>
    </source>
</evidence>
<proteinExistence type="predicted"/>
<dbReference type="InParanoid" id="B8BWE0"/>
<keyword evidence="3" id="KW-0325">Glycoprotein</keyword>
<feature type="compositionally biased region" description="Polar residues" evidence="4">
    <location>
        <begin position="145"/>
        <end position="168"/>
    </location>
</feature>
<dbReference type="PaxDb" id="35128-Thaps22003"/>
<feature type="compositionally biased region" description="Low complexity" evidence="4">
    <location>
        <begin position="330"/>
        <end position="345"/>
    </location>
</feature>
<dbReference type="eggNOG" id="ENOG502SFXU">
    <property type="taxonomic scope" value="Eukaryota"/>
</dbReference>
<feature type="signal peptide" evidence="5">
    <location>
        <begin position="1"/>
        <end position="19"/>
    </location>
</feature>
<feature type="region of interest" description="Disordered" evidence="4">
    <location>
        <begin position="28"/>
        <end position="83"/>
    </location>
</feature>
<dbReference type="Gene3D" id="3.30.300.320">
    <property type="match status" value="1"/>
</dbReference>
<feature type="compositionally biased region" description="Polar residues" evidence="4">
    <location>
        <begin position="298"/>
        <end position="309"/>
    </location>
</feature>
<protein>
    <recommendedName>
        <fullName evidence="6">LNR domain-containing protein</fullName>
    </recommendedName>
</protein>
<feature type="region of interest" description="Disordered" evidence="4">
    <location>
        <begin position="131"/>
        <end position="204"/>
    </location>
</feature>
<evidence type="ECO:0000256" key="1">
    <source>
        <dbReference type="ARBA" id="ARBA00022737"/>
    </source>
</evidence>
<feature type="compositionally biased region" description="Low complexity" evidence="4">
    <location>
        <begin position="28"/>
        <end position="50"/>
    </location>
</feature>
<dbReference type="AlphaFoldDB" id="B8BWE0"/>
<reference evidence="7 8" key="1">
    <citation type="journal article" date="2004" name="Science">
        <title>The genome of the diatom Thalassiosira pseudonana: ecology, evolution, and metabolism.</title>
        <authorList>
            <person name="Armbrust E.V."/>
            <person name="Berges J.A."/>
            <person name="Bowler C."/>
            <person name="Green B.R."/>
            <person name="Martinez D."/>
            <person name="Putnam N.H."/>
            <person name="Zhou S."/>
            <person name="Allen A.E."/>
            <person name="Apt K.E."/>
            <person name="Bechner M."/>
            <person name="Brzezinski M.A."/>
            <person name="Chaal B.K."/>
            <person name="Chiovitti A."/>
            <person name="Davis A.K."/>
            <person name="Demarest M.S."/>
            <person name="Detter J.C."/>
            <person name="Glavina T."/>
            <person name="Goodstein D."/>
            <person name="Hadi M.Z."/>
            <person name="Hellsten U."/>
            <person name="Hildebrand M."/>
            <person name="Jenkins B.D."/>
            <person name="Jurka J."/>
            <person name="Kapitonov V.V."/>
            <person name="Kroger N."/>
            <person name="Lau W.W."/>
            <person name="Lane T.W."/>
            <person name="Larimer F.W."/>
            <person name="Lippmeier J.C."/>
            <person name="Lucas S."/>
            <person name="Medina M."/>
            <person name="Montsant A."/>
            <person name="Obornik M."/>
            <person name="Parker M.S."/>
            <person name="Palenik B."/>
            <person name="Pazour G.J."/>
            <person name="Richardson P.M."/>
            <person name="Rynearson T.A."/>
            <person name="Saito M.A."/>
            <person name="Schwartz D.C."/>
            <person name="Thamatrakoln K."/>
            <person name="Valentin K."/>
            <person name="Vardi A."/>
            <person name="Wilkerson F.P."/>
            <person name="Rokhsar D.S."/>
        </authorList>
    </citation>
    <scope>NUCLEOTIDE SEQUENCE [LARGE SCALE GENOMIC DNA]</scope>
    <source>
        <strain evidence="7 8">CCMP1335</strain>
    </source>
</reference>
<dbReference type="RefSeq" id="XP_002288581.1">
    <property type="nucleotide sequence ID" value="XM_002288545.1"/>
</dbReference>
<dbReference type="GeneID" id="7443795"/>
<keyword evidence="8" id="KW-1185">Reference proteome</keyword>
<dbReference type="Pfam" id="PF00066">
    <property type="entry name" value="Notch"/>
    <property type="match status" value="1"/>
</dbReference>
<feature type="compositionally biased region" description="Pro residues" evidence="4">
    <location>
        <begin position="313"/>
        <end position="329"/>
    </location>
</feature>
<evidence type="ECO:0000256" key="5">
    <source>
        <dbReference type="SAM" id="SignalP"/>
    </source>
</evidence>